<dbReference type="PROSITE" id="PS00136">
    <property type="entry name" value="SUBTILASE_ASP"/>
    <property type="match status" value="1"/>
</dbReference>
<keyword evidence="7 9" id="KW-0720">Serine protease</keyword>
<evidence type="ECO:0000256" key="9">
    <source>
        <dbReference type="PROSITE-ProRule" id="PRU01240"/>
    </source>
</evidence>
<feature type="domain" description="PA" evidence="13">
    <location>
        <begin position="371"/>
        <end position="439"/>
    </location>
</feature>
<evidence type="ECO:0000256" key="1">
    <source>
        <dbReference type="ARBA" id="ARBA00011073"/>
    </source>
</evidence>
<dbReference type="InterPro" id="IPR023828">
    <property type="entry name" value="Peptidase_S8_Ser-AS"/>
</dbReference>
<dbReference type="InterPro" id="IPR036852">
    <property type="entry name" value="Peptidase_S8/S53_dom_sf"/>
</dbReference>
<dbReference type="PANTHER" id="PTHR43806">
    <property type="entry name" value="PEPTIDASE S8"/>
    <property type="match status" value="1"/>
</dbReference>
<feature type="active site" description="Charge relay system" evidence="8 9">
    <location>
        <position position="201"/>
    </location>
</feature>
<feature type="domain" description="Peptidase S8/S53" evidence="12">
    <location>
        <begin position="139"/>
        <end position="553"/>
    </location>
</feature>
<keyword evidence="4 9" id="KW-0645">Protease</keyword>
<evidence type="ECO:0000313" key="14">
    <source>
        <dbReference type="EMBL" id="PIA15026.1"/>
    </source>
</evidence>
<dbReference type="PANTHER" id="PTHR43806:SF66">
    <property type="entry name" value="SERIN ENDOPEPTIDASE"/>
    <property type="match status" value="1"/>
</dbReference>
<dbReference type="OrthoDB" id="10256524at2759"/>
<evidence type="ECO:0000256" key="3">
    <source>
        <dbReference type="ARBA" id="ARBA00022525"/>
    </source>
</evidence>
<dbReference type="InterPro" id="IPR000209">
    <property type="entry name" value="Peptidase_S8/S53_dom"/>
</dbReference>
<keyword evidence="3" id="KW-0964">Secreted</keyword>
<accession>A0A2G5B7L8</accession>
<evidence type="ECO:0000256" key="5">
    <source>
        <dbReference type="ARBA" id="ARBA00022729"/>
    </source>
</evidence>
<evidence type="ECO:0000256" key="10">
    <source>
        <dbReference type="RuleBase" id="RU003355"/>
    </source>
</evidence>
<evidence type="ECO:0000256" key="4">
    <source>
        <dbReference type="ARBA" id="ARBA00022670"/>
    </source>
</evidence>
<dbReference type="GO" id="GO:0004252">
    <property type="term" value="F:serine-type endopeptidase activity"/>
    <property type="evidence" value="ECO:0007669"/>
    <property type="project" value="UniProtKB-UniRule"/>
</dbReference>
<evidence type="ECO:0000259" key="12">
    <source>
        <dbReference type="Pfam" id="PF00082"/>
    </source>
</evidence>
<dbReference type="PROSITE" id="PS00138">
    <property type="entry name" value="SUBTILASE_SER"/>
    <property type="match status" value="1"/>
</dbReference>
<sequence length="875" mass="94194">MQLHCLTAIALVTVCAAVANAVPRLHKKIFNYPSHVTTLPGSYIVEFEEHAVDTHVELDAMESVVVRKRFDNNIFNGAIVSTSMGYNPEMLADLPGVKRIWGNRKHTLAYQKGTQDIRSPYKHHMTGVAKALLELGIDGHGIKIGIVDSGVDYNHPELGNCWKTDKCPWQYGKDFIGDEYVYTQETPVIKPNKTPMDCMGHGTHISGIIAGRGPQVQGVAPGATLGMYRVLSCPVNGDVYADDAIIMQGMEEAFKDGMDILSLSFGVIGWSEDPIAALATRMVDKGVVVVAAVGNDGDDGLQTGSSPALGRGVISVGSVENWNYTSTATNITTPSGWRLVRTSEQSTNMVDFLFPKGASLSAPKTSSGNIHGCTETDDDIKGTVAVVARGDCTFQQKAEIVQKKGAVGMIVISDRNNVTSLMLAMNISIPAVMVGIEDGLFIVKGVAKGNSRVETNLEEFASFASPTGGSMSKFSSYGPSPELDLVPMISAPGENIWSTYPIKLGSYKSLSGTSMSAPYIAGVVALIKQARPKLTVEQIRQILVSSANPILDPSTNHMVSPYSSGAGLVNVYNAIKSRASVGPYILSINQTEISCSDKDPTGVRISTHNITFTNSDSQKNAKIVLSNTAANSLSMYDSNGNFAKSILENSIIPTWPTNTSKVTQETMPQCIFSNDSMEAVAGKNVVFKVTIVTPYGLSESGRWFYGGFLNLSVTWEGEDTSSTFIVPYGGFNGDYSKIEMLSPASIGVPSFVDGNLDEIKDISSYKIDKKSPPFFSFSIDVPSPLIYTSLIDTKNNSVGILALGSAMHVSRSLPSKNGAYLVPVNNTVHVGDNSPKMVIAADGTYRLRLSIMRPFGYPREKSNFEIWDSDKFTFG</sequence>
<feature type="chain" id="PRO_5013680258" evidence="11">
    <location>
        <begin position="22"/>
        <end position="875"/>
    </location>
</feature>
<keyword evidence="15" id="KW-1185">Reference proteome</keyword>
<dbReference type="InterPro" id="IPR003137">
    <property type="entry name" value="PA_domain"/>
</dbReference>
<dbReference type="AlphaFoldDB" id="A0A2G5B7L8"/>
<dbReference type="Gene3D" id="3.50.30.30">
    <property type="match status" value="1"/>
</dbReference>
<evidence type="ECO:0000256" key="2">
    <source>
        <dbReference type="ARBA" id="ARBA00022512"/>
    </source>
</evidence>
<keyword evidence="5 11" id="KW-0732">Signal</keyword>
<name>A0A2G5B7L8_COERN</name>
<dbReference type="EMBL" id="KZ303510">
    <property type="protein sequence ID" value="PIA15026.1"/>
    <property type="molecule type" value="Genomic_DNA"/>
</dbReference>
<organism evidence="14 15">
    <name type="scientific">Coemansia reversa (strain ATCC 12441 / NRRL 1564)</name>
    <dbReference type="NCBI Taxonomy" id="763665"/>
    <lineage>
        <taxon>Eukaryota</taxon>
        <taxon>Fungi</taxon>
        <taxon>Fungi incertae sedis</taxon>
        <taxon>Zoopagomycota</taxon>
        <taxon>Kickxellomycotina</taxon>
        <taxon>Kickxellomycetes</taxon>
        <taxon>Kickxellales</taxon>
        <taxon>Kickxellaceae</taxon>
        <taxon>Coemansia</taxon>
    </lineage>
</organism>
<dbReference type="STRING" id="763665.A0A2G5B7L8"/>
<feature type="signal peptide" evidence="11">
    <location>
        <begin position="1"/>
        <end position="21"/>
    </location>
</feature>
<evidence type="ECO:0000256" key="8">
    <source>
        <dbReference type="PIRSR" id="PIRSR615500-1"/>
    </source>
</evidence>
<dbReference type="Pfam" id="PF00082">
    <property type="entry name" value="Peptidase_S8"/>
    <property type="match status" value="1"/>
</dbReference>
<dbReference type="Gene3D" id="3.40.50.200">
    <property type="entry name" value="Peptidase S8/S53 domain"/>
    <property type="match status" value="1"/>
</dbReference>
<feature type="active site" description="Charge relay system" evidence="8 9">
    <location>
        <position position="148"/>
    </location>
</feature>
<dbReference type="InterPro" id="IPR050131">
    <property type="entry name" value="Peptidase_S8_subtilisin-like"/>
</dbReference>
<dbReference type="GO" id="GO:0005615">
    <property type="term" value="C:extracellular space"/>
    <property type="evidence" value="ECO:0007669"/>
    <property type="project" value="TreeGrafter"/>
</dbReference>
<evidence type="ECO:0000256" key="11">
    <source>
        <dbReference type="SAM" id="SignalP"/>
    </source>
</evidence>
<evidence type="ECO:0000313" key="15">
    <source>
        <dbReference type="Proteomes" id="UP000242474"/>
    </source>
</evidence>
<dbReference type="CDD" id="cd00538">
    <property type="entry name" value="PA"/>
    <property type="match status" value="1"/>
</dbReference>
<dbReference type="InterPro" id="IPR022398">
    <property type="entry name" value="Peptidase_S8_His-AS"/>
</dbReference>
<dbReference type="PRINTS" id="PR00723">
    <property type="entry name" value="SUBTILISIN"/>
</dbReference>
<dbReference type="Pfam" id="PF02225">
    <property type="entry name" value="PA"/>
    <property type="match status" value="1"/>
</dbReference>
<comment type="similarity">
    <text evidence="1 9 10">Belongs to the peptidase S8 family.</text>
</comment>
<reference evidence="14 15" key="1">
    <citation type="journal article" date="2015" name="Genome Biol. Evol.">
        <title>Phylogenomic analyses indicate that early fungi evolved digesting cell walls of algal ancestors of land plants.</title>
        <authorList>
            <person name="Chang Y."/>
            <person name="Wang S."/>
            <person name="Sekimoto S."/>
            <person name="Aerts A.L."/>
            <person name="Choi C."/>
            <person name="Clum A."/>
            <person name="LaButti K.M."/>
            <person name="Lindquist E.A."/>
            <person name="Yee Ngan C."/>
            <person name="Ohm R.A."/>
            <person name="Salamov A.A."/>
            <person name="Grigoriev I.V."/>
            <person name="Spatafora J.W."/>
            <person name="Berbee M.L."/>
        </authorList>
    </citation>
    <scope>NUCLEOTIDE SEQUENCE [LARGE SCALE GENOMIC DNA]</scope>
    <source>
        <strain evidence="14 15">NRRL 1564</strain>
    </source>
</reference>
<proteinExistence type="inferred from homology"/>
<dbReference type="GO" id="GO:0006508">
    <property type="term" value="P:proteolysis"/>
    <property type="evidence" value="ECO:0007669"/>
    <property type="project" value="UniProtKB-KW"/>
</dbReference>
<keyword evidence="6 9" id="KW-0378">Hydrolase</keyword>
<protein>
    <submittedName>
        <fullName evidence="14">Subtilisin-like protein</fullName>
    </submittedName>
</protein>
<dbReference type="PROSITE" id="PS51892">
    <property type="entry name" value="SUBTILASE"/>
    <property type="match status" value="1"/>
</dbReference>
<keyword evidence="2" id="KW-0134">Cell wall</keyword>
<gene>
    <name evidence="14" type="ORF">COEREDRAFT_93472</name>
</gene>
<evidence type="ECO:0000259" key="13">
    <source>
        <dbReference type="Pfam" id="PF02225"/>
    </source>
</evidence>
<dbReference type="PROSITE" id="PS00137">
    <property type="entry name" value="SUBTILASE_HIS"/>
    <property type="match status" value="1"/>
</dbReference>
<dbReference type="Proteomes" id="UP000242474">
    <property type="component" value="Unassembled WGS sequence"/>
</dbReference>
<evidence type="ECO:0000256" key="7">
    <source>
        <dbReference type="ARBA" id="ARBA00022825"/>
    </source>
</evidence>
<feature type="active site" description="Charge relay system" evidence="8 9">
    <location>
        <position position="514"/>
    </location>
</feature>
<dbReference type="SUPFAM" id="SSF52743">
    <property type="entry name" value="Subtilisin-like"/>
    <property type="match status" value="1"/>
</dbReference>
<dbReference type="InterPro" id="IPR015500">
    <property type="entry name" value="Peptidase_S8_subtilisin-rel"/>
</dbReference>
<dbReference type="SUPFAM" id="SSF52025">
    <property type="entry name" value="PA domain"/>
    <property type="match status" value="1"/>
</dbReference>
<evidence type="ECO:0000256" key="6">
    <source>
        <dbReference type="ARBA" id="ARBA00022801"/>
    </source>
</evidence>
<dbReference type="InterPro" id="IPR046450">
    <property type="entry name" value="PA_dom_sf"/>
</dbReference>
<dbReference type="InterPro" id="IPR023827">
    <property type="entry name" value="Peptidase_S8_Asp-AS"/>
</dbReference>